<dbReference type="InterPro" id="IPR029063">
    <property type="entry name" value="SAM-dependent_MTases_sf"/>
</dbReference>
<sequence length="255" mass="28388">MAEQLSNAMEPVTIQPAEPKNILGSPRLLQYILETSAYPNEHPQLKELRNASFKKYGSLSTMNVPPDQAQFLSLMLKIMNAKNTLEIGVFTGYSLLSTALALPDDGKVIAIDLDREAYEVGLPYIRKAGVEHKIEFVQGTALPILTDLLKHGKEGAFDFAFVDADKVNYTNYHEALLKLVKVGRVIAYDNTLWFGSVAFPSEVDFFKGCAPNVKPRRQKVCEDTKKWNTALASDARVESTLLSIGDGLTLCRRKY</sequence>
<evidence type="ECO:0000256" key="3">
    <source>
        <dbReference type="ARBA" id="ARBA00022691"/>
    </source>
</evidence>
<evidence type="ECO:0000256" key="1">
    <source>
        <dbReference type="ARBA" id="ARBA00022603"/>
    </source>
</evidence>
<reference evidence="6" key="1">
    <citation type="journal article" date="2013" name="J. Plant Res.">
        <title>Effect of fungi and light on seed germination of three Opuntia species from semiarid lands of central Mexico.</title>
        <authorList>
            <person name="Delgado-Sanchez P."/>
            <person name="Jimenez-Bremont J.F."/>
            <person name="Guerrero-Gonzalez Mde L."/>
            <person name="Flores J."/>
        </authorList>
    </citation>
    <scope>NUCLEOTIDE SEQUENCE</scope>
    <source>
        <tissue evidence="6">Cladode</tissue>
    </source>
</reference>
<dbReference type="GO" id="GO:0046872">
    <property type="term" value="F:metal ion binding"/>
    <property type="evidence" value="ECO:0007669"/>
    <property type="project" value="UniProtKB-KW"/>
</dbReference>
<keyword evidence="1 6" id="KW-0489">Methyltransferase</keyword>
<dbReference type="Pfam" id="PF01596">
    <property type="entry name" value="Methyltransf_3"/>
    <property type="match status" value="1"/>
</dbReference>
<accession>A0A7C8ZR60</accession>
<reference evidence="6" key="2">
    <citation type="submission" date="2020-07" db="EMBL/GenBank/DDBJ databases">
        <authorList>
            <person name="Vera ALvarez R."/>
            <person name="Arias-Moreno D.M."/>
            <person name="Jimenez-Jacinto V."/>
            <person name="Jimenez-Bremont J.F."/>
            <person name="Swaminathan K."/>
            <person name="Moose S.P."/>
            <person name="Guerrero-Gonzalez M.L."/>
            <person name="Marino-Ramirez L."/>
            <person name="Landsman D."/>
            <person name="Rodriguez-Kessler M."/>
            <person name="Delgado-Sanchez P."/>
        </authorList>
    </citation>
    <scope>NUCLEOTIDE SEQUENCE</scope>
    <source>
        <tissue evidence="6">Cladode</tissue>
    </source>
</reference>
<name>A0A7C8ZR60_OPUST</name>
<dbReference type="InterPro" id="IPR050362">
    <property type="entry name" value="Cation-dep_OMT"/>
</dbReference>
<proteinExistence type="inferred from homology"/>
<dbReference type="PANTHER" id="PTHR10509:SF34">
    <property type="entry name" value="TAPETUM-SPECIFIC METHYLTRANSFERASE 1"/>
    <property type="match status" value="1"/>
</dbReference>
<evidence type="ECO:0000256" key="2">
    <source>
        <dbReference type="ARBA" id="ARBA00022679"/>
    </source>
</evidence>
<evidence type="ECO:0000256" key="4">
    <source>
        <dbReference type="ARBA" id="ARBA00022723"/>
    </source>
</evidence>
<dbReference type="InterPro" id="IPR002935">
    <property type="entry name" value="SAM_O-MeTrfase"/>
</dbReference>
<keyword evidence="2 6" id="KW-0808">Transferase</keyword>
<evidence type="ECO:0000256" key="5">
    <source>
        <dbReference type="ARBA" id="ARBA00023453"/>
    </source>
</evidence>
<dbReference type="PROSITE" id="PS51682">
    <property type="entry name" value="SAM_OMT_I"/>
    <property type="match status" value="1"/>
</dbReference>
<protein>
    <submittedName>
        <fullName evidence="6">Caffeoyl-CoA O-methyltransferase</fullName>
        <ecNumber evidence="6">2.1.1.104</ecNumber>
    </submittedName>
</protein>
<dbReference type="PANTHER" id="PTHR10509">
    <property type="entry name" value="O-METHYLTRANSFERASE-RELATED"/>
    <property type="match status" value="1"/>
</dbReference>
<comment type="similarity">
    <text evidence="5">Belongs to the class I-like SAM-binding methyltransferase superfamily. Cation-dependent O-methyltransferase family.</text>
</comment>
<dbReference type="CDD" id="cd02440">
    <property type="entry name" value="AdoMet_MTases"/>
    <property type="match status" value="1"/>
</dbReference>
<dbReference type="GO" id="GO:0042409">
    <property type="term" value="F:caffeoyl-CoA O-methyltransferase activity"/>
    <property type="evidence" value="ECO:0007669"/>
    <property type="project" value="UniProtKB-EC"/>
</dbReference>
<dbReference type="AlphaFoldDB" id="A0A7C8ZR60"/>
<dbReference type="GO" id="GO:0032259">
    <property type="term" value="P:methylation"/>
    <property type="evidence" value="ECO:0007669"/>
    <property type="project" value="UniProtKB-KW"/>
</dbReference>
<dbReference type="EC" id="2.1.1.104" evidence="6"/>
<dbReference type="Gene3D" id="3.40.50.150">
    <property type="entry name" value="Vaccinia Virus protein VP39"/>
    <property type="match status" value="1"/>
</dbReference>
<dbReference type="SUPFAM" id="SSF53335">
    <property type="entry name" value="S-adenosyl-L-methionine-dependent methyltransferases"/>
    <property type="match status" value="1"/>
</dbReference>
<organism evidence="6">
    <name type="scientific">Opuntia streptacantha</name>
    <name type="common">Prickly pear cactus</name>
    <name type="synonym">Opuntia cardona</name>
    <dbReference type="NCBI Taxonomy" id="393608"/>
    <lineage>
        <taxon>Eukaryota</taxon>
        <taxon>Viridiplantae</taxon>
        <taxon>Streptophyta</taxon>
        <taxon>Embryophyta</taxon>
        <taxon>Tracheophyta</taxon>
        <taxon>Spermatophyta</taxon>
        <taxon>Magnoliopsida</taxon>
        <taxon>eudicotyledons</taxon>
        <taxon>Gunneridae</taxon>
        <taxon>Pentapetalae</taxon>
        <taxon>Caryophyllales</taxon>
        <taxon>Cactineae</taxon>
        <taxon>Cactaceae</taxon>
        <taxon>Opuntioideae</taxon>
        <taxon>Opuntia</taxon>
    </lineage>
</organism>
<evidence type="ECO:0000313" key="6">
    <source>
        <dbReference type="EMBL" id="MBA4649394.1"/>
    </source>
</evidence>
<dbReference type="EMBL" id="GISG01160403">
    <property type="protein sequence ID" value="MBA4649394.1"/>
    <property type="molecule type" value="Transcribed_RNA"/>
</dbReference>
<keyword evidence="3" id="KW-0949">S-adenosyl-L-methionine</keyword>
<keyword evidence="4" id="KW-0479">Metal-binding</keyword>